<keyword evidence="3" id="KW-1185">Reference proteome</keyword>
<name>A0A8S4MZV9_OWEFU</name>
<evidence type="ECO:0000256" key="1">
    <source>
        <dbReference type="SAM" id="SignalP"/>
    </source>
</evidence>
<dbReference type="Proteomes" id="UP000749559">
    <property type="component" value="Unassembled WGS sequence"/>
</dbReference>
<feature type="chain" id="PRO_5035768302" evidence="1">
    <location>
        <begin position="19"/>
        <end position="221"/>
    </location>
</feature>
<proteinExistence type="predicted"/>
<reference evidence="2" key="1">
    <citation type="submission" date="2022-03" db="EMBL/GenBank/DDBJ databases">
        <authorList>
            <person name="Martin C."/>
        </authorList>
    </citation>
    <scope>NUCLEOTIDE SEQUENCE</scope>
</reference>
<sequence length="221" mass="25792">MEKSWFIFIFCFITCALGSSYSSLRALKHAAVSTEGNVAPLLNLEKFKDASKKLENVFTVEPPVKSGYYLKQPNSRYRVPQEVGLTIRRELLSNPDKLERLKEKYKSRDKKWMDARNQKPENVSDACWSDWSKMNPADVLDMPPWAIESMYCYYYLLLKYDMKRNKTKVAWCFSNNAFYAFYQCLMRVANCLLVSCKEISISWVALTNVLISEITSRMMVQ</sequence>
<organism evidence="2 3">
    <name type="scientific">Owenia fusiformis</name>
    <name type="common">Polychaete worm</name>
    <dbReference type="NCBI Taxonomy" id="6347"/>
    <lineage>
        <taxon>Eukaryota</taxon>
        <taxon>Metazoa</taxon>
        <taxon>Spiralia</taxon>
        <taxon>Lophotrochozoa</taxon>
        <taxon>Annelida</taxon>
        <taxon>Polychaeta</taxon>
        <taxon>Sedentaria</taxon>
        <taxon>Canalipalpata</taxon>
        <taxon>Sabellida</taxon>
        <taxon>Oweniida</taxon>
        <taxon>Oweniidae</taxon>
        <taxon>Owenia</taxon>
    </lineage>
</organism>
<comment type="caution">
    <text evidence="2">The sequence shown here is derived from an EMBL/GenBank/DDBJ whole genome shotgun (WGS) entry which is preliminary data.</text>
</comment>
<keyword evidence="1" id="KW-0732">Signal</keyword>
<dbReference type="EMBL" id="CAIIXF020000001">
    <property type="protein sequence ID" value="CAH1774094.1"/>
    <property type="molecule type" value="Genomic_DNA"/>
</dbReference>
<feature type="signal peptide" evidence="1">
    <location>
        <begin position="1"/>
        <end position="18"/>
    </location>
</feature>
<gene>
    <name evidence="2" type="ORF">OFUS_LOCUS1614</name>
</gene>
<dbReference type="AlphaFoldDB" id="A0A8S4MZV9"/>
<protein>
    <submittedName>
        <fullName evidence="2">Uncharacterized protein</fullName>
    </submittedName>
</protein>
<evidence type="ECO:0000313" key="2">
    <source>
        <dbReference type="EMBL" id="CAH1774094.1"/>
    </source>
</evidence>
<evidence type="ECO:0000313" key="3">
    <source>
        <dbReference type="Proteomes" id="UP000749559"/>
    </source>
</evidence>
<accession>A0A8S4MZV9</accession>